<dbReference type="GO" id="GO:0035438">
    <property type="term" value="F:cyclic-di-GMP binding"/>
    <property type="evidence" value="ECO:0007669"/>
    <property type="project" value="InterPro"/>
</dbReference>
<dbReference type="EMBL" id="JACOPH010000002">
    <property type="protein sequence ID" value="MBC5713477.1"/>
    <property type="molecule type" value="Genomic_DNA"/>
</dbReference>
<dbReference type="AlphaFoldDB" id="A0A923LME3"/>
<sequence length="114" mass="12957">MIEKRKNQRIPITLHLSISDLYKDDPVVSGIHDLDSPIQLVDISKDGIAFISECVLPTGYYFNASLESEDSIENVFTVVEIIHSRAIDHDHYQYGCRFNSTLEHLDELLNHATA</sequence>
<protein>
    <submittedName>
        <fullName evidence="2">PilZ domain-containing protein</fullName>
    </submittedName>
</protein>
<accession>A0A923LME3</accession>
<dbReference type="Pfam" id="PF07238">
    <property type="entry name" value="PilZ"/>
    <property type="match status" value="1"/>
</dbReference>
<name>A0A923LME3_9FIRM</name>
<proteinExistence type="predicted"/>
<evidence type="ECO:0000259" key="1">
    <source>
        <dbReference type="Pfam" id="PF07238"/>
    </source>
</evidence>
<dbReference type="InterPro" id="IPR009875">
    <property type="entry name" value="PilZ_domain"/>
</dbReference>
<keyword evidence="3" id="KW-1185">Reference proteome</keyword>
<reference evidence="2" key="1">
    <citation type="submission" date="2020-08" db="EMBL/GenBank/DDBJ databases">
        <title>Genome public.</title>
        <authorList>
            <person name="Liu C."/>
            <person name="Sun Q."/>
        </authorList>
    </citation>
    <scope>NUCLEOTIDE SEQUENCE</scope>
    <source>
        <strain evidence="2">BX1005</strain>
    </source>
</reference>
<dbReference type="Gene3D" id="2.40.10.220">
    <property type="entry name" value="predicted glycosyltransferase like domains"/>
    <property type="match status" value="1"/>
</dbReference>
<organism evidence="2 3">
    <name type="scientific">Roseburia zhanii</name>
    <dbReference type="NCBI Taxonomy" id="2763064"/>
    <lineage>
        <taxon>Bacteria</taxon>
        <taxon>Bacillati</taxon>
        <taxon>Bacillota</taxon>
        <taxon>Clostridia</taxon>
        <taxon>Lachnospirales</taxon>
        <taxon>Lachnospiraceae</taxon>
        <taxon>Roseburia</taxon>
    </lineage>
</organism>
<gene>
    <name evidence="2" type="ORF">H8S17_04480</name>
</gene>
<feature type="domain" description="PilZ" evidence="1">
    <location>
        <begin position="3"/>
        <end position="109"/>
    </location>
</feature>
<comment type="caution">
    <text evidence="2">The sequence shown here is derived from an EMBL/GenBank/DDBJ whole genome shotgun (WGS) entry which is preliminary data.</text>
</comment>
<dbReference type="Proteomes" id="UP000606720">
    <property type="component" value="Unassembled WGS sequence"/>
</dbReference>
<evidence type="ECO:0000313" key="2">
    <source>
        <dbReference type="EMBL" id="MBC5713477.1"/>
    </source>
</evidence>
<evidence type="ECO:0000313" key="3">
    <source>
        <dbReference type="Proteomes" id="UP000606720"/>
    </source>
</evidence>
<dbReference type="RefSeq" id="WP_178051518.1">
    <property type="nucleotide sequence ID" value="NZ_JACOPH010000002.1"/>
</dbReference>